<dbReference type="PANTHER" id="PTHR45947">
    <property type="entry name" value="SULFOQUINOVOSYL TRANSFERASE SQD2"/>
    <property type="match status" value="1"/>
</dbReference>
<dbReference type="GO" id="GO:0016757">
    <property type="term" value="F:glycosyltransferase activity"/>
    <property type="evidence" value="ECO:0007669"/>
    <property type="project" value="TreeGrafter"/>
</dbReference>
<dbReference type="InterPro" id="IPR050194">
    <property type="entry name" value="Glycosyltransferase_grp1"/>
</dbReference>
<organism evidence="1 2">
    <name type="scientific">Lichenifustis flavocetrariae</name>
    <dbReference type="NCBI Taxonomy" id="2949735"/>
    <lineage>
        <taxon>Bacteria</taxon>
        <taxon>Pseudomonadati</taxon>
        <taxon>Pseudomonadota</taxon>
        <taxon>Alphaproteobacteria</taxon>
        <taxon>Hyphomicrobiales</taxon>
        <taxon>Lichenihabitantaceae</taxon>
        <taxon>Lichenifustis</taxon>
    </lineage>
</organism>
<gene>
    <name evidence="1" type="ORF">M8523_21410</name>
</gene>
<dbReference type="AlphaFoldDB" id="A0AA41YXV8"/>
<accession>A0AA41YXV8</accession>
<keyword evidence="2" id="KW-1185">Reference proteome</keyword>
<name>A0AA41YXV8_9HYPH</name>
<dbReference type="EMBL" id="JAMOIM010000016">
    <property type="protein sequence ID" value="MCW6510581.1"/>
    <property type="molecule type" value="Genomic_DNA"/>
</dbReference>
<protein>
    <submittedName>
        <fullName evidence="1">Glycosyltransferase family 4 protein</fullName>
    </submittedName>
</protein>
<comment type="caution">
    <text evidence="1">The sequence shown here is derived from an EMBL/GenBank/DDBJ whole genome shotgun (WGS) entry which is preliminary data.</text>
</comment>
<dbReference type="CDD" id="cd03801">
    <property type="entry name" value="GT4_PimA-like"/>
    <property type="match status" value="1"/>
</dbReference>
<dbReference type="SUPFAM" id="SSF53756">
    <property type="entry name" value="UDP-Glycosyltransferase/glycogen phosphorylase"/>
    <property type="match status" value="1"/>
</dbReference>
<dbReference type="PANTHER" id="PTHR45947:SF3">
    <property type="entry name" value="SULFOQUINOVOSYL TRANSFERASE SQD2"/>
    <property type="match status" value="1"/>
</dbReference>
<reference evidence="1" key="1">
    <citation type="submission" date="2022-05" db="EMBL/GenBank/DDBJ databases">
        <authorList>
            <person name="Pankratov T."/>
        </authorList>
    </citation>
    <scope>NUCLEOTIDE SEQUENCE</scope>
    <source>
        <strain evidence="1">BP6-180914</strain>
    </source>
</reference>
<sequence>MRIAFFAPLKSPDHPVPSGDRAMARALMRALSSKGHEVALVSDLRLFLGSPDADRQSALTLTAQKEVDRISQCWGRTSRPELWFTYHNHYKAPDLLGPRLCGRFNIPYVVAEASYAPRRTQEWTTWHQAAEEAIRMADVHVCFTARDRAGIASLVRPTATILDLPPFIDVADVSVPERRDGRPVRLIAVAMMRAGDKLASYRLLAESLRLIAGRDWHLDIVGDGPARPDVVAAFSRVPPYRVTWHGAVSGPEVLDRLMKADVFVWPGFGEAFGLAYLEAQAAGLPVVGLDTAGVSSVVRSDQTGILVTGSTPAIYAAAIERLVDNADQRLRLGRAAAQFVRTERTLDIAAAALDRTLRAAVDRHNA</sequence>
<dbReference type="Pfam" id="PF13692">
    <property type="entry name" value="Glyco_trans_1_4"/>
    <property type="match status" value="1"/>
</dbReference>
<dbReference type="Proteomes" id="UP001165667">
    <property type="component" value="Unassembled WGS sequence"/>
</dbReference>
<proteinExistence type="predicted"/>
<dbReference type="Gene3D" id="3.40.50.2000">
    <property type="entry name" value="Glycogen Phosphorylase B"/>
    <property type="match status" value="2"/>
</dbReference>
<evidence type="ECO:0000313" key="2">
    <source>
        <dbReference type="Proteomes" id="UP001165667"/>
    </source>
</evidence>
<evidence type="ECO:0000313" key="1">
    <source>
        <dbReference type="EMBL" id="MCW6510581.1"/>
    </source>
</evidence>